<protein>
    <recommendedName>
        <fullName evidence="5">RRM domain-containing protein</fullName>
    </recommendedName>
</protein>
<dbReference type="SMART" id="SM00360">
    <property type="entry name" value="RRM"/>
    <property type="match status" value="1"/>
</dbReference>
<dbReference type="GO" id="GO:0009507">
    <property type="term" value="C:chloroplast"/>
    <property type="evidence" value="ECO:0000318"/>
    <property type="project" value="GO_Central"/>
</dbReference>
<evidence type="ECO:0000256" key="4">
    <source>
        <dbReference type="SAM" id="Coils"/>
    </source>
</evidence>
<keyword evidence="1" id="KW-0677">Repeat</keyword>
<dbReference type="FunFam" id="3.30.70.330:FF:000239">
    <property type="entry name" value="Polyadenylate-binding protein"/>
    <property type="match status" value="1"/>
</dbReference>
<dbReference type="OrthoDB" id="19742at2759"/>
<accession>A0A0K9PV74</accession>
<feature type="coiled-coil region" evidence="4">
    <location>
        <begin position="158"/>
        <end position="185"/>
    </location>
</feature>
<dbReference type="Pfam" id="PF00076">
    <property type="entry name" value="RRM_1"/>
    <property type="match status" value="1"/>
</dbReference>
<evidence type="ECO:0000259" key="5">
    <source>
        <dbReference type="PROSITE" id="PS50102"/>
    </source>
</evidence>
<sequence>MHICQLQPSSGGSPCFGNFDHLWVHILQLNSSPHQLLSPIRRKDSAQFAIEKLNGILLNGKKVFVGPFLRKQDRDNNPPPYNVKFNNVFVKNFSRTMTQDDLKKVFSEFGQITSAVVMREGDGKSKCFGFVNFDNSKDAANDVDSLNGKKFVDKEWYVDKALKKSEREQELKAKYEQNIKKTVDKNHCR</sequence>
<keyword evidence="7" id="KW-1185">Reference proteome</keyword>
<reference evidence="7" key="1">
    <citation type="journal article" date="2016" name="Nature">
        <title>The genome of the seagrass Zostera marina reveals angiosperm adaptation to the sea.</title>
        <authorList>
            <person name="Olsen J.L."/>
            <person name="Rouze P."/>
            <person name="Verhelst B."/>
            <person name="Lin Y.-C."/>
            <person name="Bayer T."/>
            <person name="Collen J."/>
            <person name="Dattolo E."/>
            <person name="De Paoli E."/>
            <person name="Dittami S."/>
            <person name="Maumus F."/>
            <person name="Michel G."/>
            <person name="Kersting A."/>
            <person name="Lauritano C."/>
            <person name="Lohaus R."/>
            <person name="Toepel M."/>
            <person name="Tonon T."/>
            <person name="Vanneste K."/>
            <person name="Amirebrahimi M."/>
            <person name="Brakel J."/>
            <person name="Bostroem C."/>
            <person name="Chovatia M."/>
            <person name="Grimwood J."/>
            <person name="Jenkins J.W."/>
            <person name="Jueterbock A."/>
            <person name="Mraz A."/>
            <person name="Stam W.T."/>
            <person name="Tice H."/>
            <person name="Bornberg-Bauer E."/>
            <person name="Green P.J."/>
            <person name="Pearson G.A."/>
            <person name="Procaccini G."/>
            <person name="Duarte C.M."/>
            <person name="Schmutz J."/>
            <person name="Reusch T.B.H."/>
            <person name="Van de Peer Y."/>
        </authorList>
    </citation>
    <scope>NUCLEOTIDE SEQUENCE [LARGE SCALE GENOMIC DNA]</scope>
    <source>
        <strain evidence="7">cv. Finnish</strain>
    </source>
</reference>
<evidence type="ECO:0000313" key="7">
    <source>
        <dbReference type="Proteomes" id="UP000036987"/>
    </source>
</evidence>
<evidence type="ECO:0000313" key="6">
    <source>
        <dbReference type="EMBL" id="KMZ72948.1"/>
    </source>
</evidence>
<dbReference type="Gene3D" id="3.30.70.330">
    <property type="match status" value="1"/>
</dbReference>
<dbReference type="InterPro" id="IPR035979">
    <property type="entry name" value="RBD_domain_sf"/>
</dbReference>
<dbReference type="InterPro" id="IPR000504">
    <property type="entry name" value="RRM_dom"/>
</dbReference>
<organism evidence="6 7">
    <name type="scientific">Zostera marina</name>
    <name type="common">Eelgrass</name>
    <dbReference type="NCBI Taxonomy" id="29655"/>
    <lineage>
        <taxon>Eukaryota</taxon>
        <taxon>Viridiplantae</taxon>
        <taxon>Streptophyta</taxon>
        <taxon>Embryophyta</taxon>
        <taxon>Tracheophyta</taxon>
        <taxon>Spermatophyta</taxon>
        <taxon>Magnoliopsida</taxon>
        <taxon>Liliopsida</taxon>
        <taxon>Zosteraceae</taxon>
        <taxon>Zostera</taxon>
    </lineage>
</organism>
<dbReference type="GO" id="GO:0005634">
    <property type="term" value="C:nucleus"/>
    <property type="evidence" value="ECO:0000318"/>
    <property type="project" value="GO_Central"/>
</dbReference>
<dbReference type="EMBL" id="LFYR01000612">
    <property type="protein sequence ID" value="KMZ72948.1"/>
    <property type="molecule type" value="Genomic_DNA"/>
</dbReference>
<dbReference type="GO" id="GO:0005737">
    <property type="term" value="C:cytoplasm"/>
    <property type="evidence" value="ECO:0000318"/>
    <property type="project" value="GO_Central"/>
</dbReference>
<dbReference type="PROSITE" id="PS50102">
    <property type="entry name" value="RRM"/>
    <property type="match status" value="1"/>
</dbReference>
<gene>
    <name evidence="6" type="ORF">ZOSMA_157G00280</name>
</gene>
<keyword evidence="4" id="KW-0175">Coiled coil</keyword>
<dbReference type="OMA" id="IMSAEIM"/>
<dbReference type="Proteomes" id="UP000036987">
    <property type="component" value="Unassembled WGS sequence"/>
</dbReference>
<evidence type="ECO:0000256" key="3">
    <source>
        <dbReference type="PROSITE-ProRule" id="PRU00176"/>
    </source>
</evidence>
<evidence type="ECO:0000256" key="2">
    <source>
        <dbReference type="ARBA" id="ARBA00022884"/>
    </source>
</evidence>
<dbReference type="GO" id="GO:0003729">
    <property type="term" value="F:mRNA binding"/>
    <property type="evidence" value="ECO:0000318"/>
    <property type="project" value="GO_Central"/>
</dbReference>
<dbReference type="InterPro" id="IPR012677">
    <property type="entry name" value="Nucleotide-bd_a/b_plait_sf"/>
</dbReference>
<dbReference type="PANTHER" id="PTHR24012">
    <property type="entry name" value="RNA BINDING PROTEIN"/>
    <property type="match status" value="1"/>
</dbReference>
<evidence type="ECO:0000256" key="1">
    <source>
        <dbReference type="ARBA" id="ARBA00022737"/>
    </source>
</evidence>
<comment type="caution">
    <text evidence="6">The sequence shown here is derived from an EMBL/GenBank/DDBJ whole genome shotgun (WGS) entry which is preliminary data.</text>
</comment>
<dbReference type="SUPFAM" id="SSF54928">
    <property type="entry name" value="RNA-binding domain, RBD"/>
    <property type="match status" value="2"/>
</dbReference>
<dbReference type="GO" id="GO:1990904">
    <property type="term" value="C:ribonucleoprotein complex"/>
    <property type="evidence" value="ECO:0000318"/>
    <property type="project" value="GO_Central"/>
</dbReference>
<proteinExistence type="predicted"/>
<keyword evidence="2 3" id="KW-0694">RNA-binding</keyword>
<feature type="domain" description="RRM" evidence="5">
    <location>
        <begin position="86"/>
        <end position="163"/>
    </location>
</feature>
<dbReference type="STRING" id="29655.A0A0K9PV74"/>
<dbReference type="AlphaFoldDB" id="A0A0K9PV74"/>
<name>A0A0K9PV74_ZOSMR</name>